<dbReference type="InterPro" id="IPR015867">
    <property type="entry name" value="N-reg_PII/ATP_PRibTrfase_C"/>
</dbReference>
<dbReference type="InterPro" id="IPR051461">
    <property type="entry name" value="UPF0750_membrane"/>
</dbReference>
<evidence type="ECO:0000256" key="6">
    <source>
        <dbReference type="SAM" id="Phobius"/>
    </source>
</evidence>
<gene>
    <name evidence="8" type="ORF">PRLR5076_11990</name>
</gene>
<evidence type="ECO:0000313" key="8">
    <source>
        <dbReference type="EMBL" id="GJG58348.1"/>
    </source>
</evidence>
<evidence type="ECO:0000313" key="9">
    <source>
        <dbReference type="Proteomes" id="UP000825483"/>
    </source>
</evidence>
<dbReference type="Pfam" id="PF10035">
    <property type="entry name" value="DUF2179"/>
    <property type="match status" value="1"/>
</dbReference>
<keyword evidence="4 6" id="KW-1133">Transmembrane helix</keyword>
<keyword evidence="2" id="KW-1003">Cell membrane</keyword>
<keyword evidence="9" id="KW-1185">Reference proteome</keyword>
<evidence type="ECO:0000256" key="4">
    <source>
        <dbReference type="ARBA" id="ARBA00022989"/>
    </source>
</evidence>
<feature type="transmembrane region" description="Helical" evidence="6">
    <location>
        <begin position="158"/>
        <end position="177"/>
    </location>
</feature>
<feature type="domain" description="DUF2179" evidence="7">
    <location>
        <begin position="230"/>
        <end position="284"/>
    </location>
</feature>
<sequence length="303" mass="33318">MMSNRRKKNKFRVVRDYIIISFAMIAGSLGWCAFLLPHHITIGGVAGIASVVLWGMGIPVQYTYFALNFLLLSAALVVLGWNFCIRTIWAVIVFTLSTSFFQDVFGGNVIFADQPFLACVMGGVLMGGGMGVALQLGASSGGSDVIAAMVHKYRDYSLGHVILACDLCVITSSYLVLGSWEKVIYGYIVLFVMSYLVDYVANGVRSSVQFFIISEKWEEIGQAINTDVDRGCTVIDARGFYTGKPVGMLFVIARRSESRGIFEVVNDIDPKAFVSQSAVSGVYGMGFDKLKHLPRRVKMEEKK</sequence>
<dbReference type="GO" id="GO:0005886">
    <property type="term" value="C:plasma membrane"/>
    <property type="evidence" value="ECO:0007669"/>
    <property type="project" value="UniProtKB-SubCell"/>
</dbReference>
<keyword evidence="3 6" id="KW-0812">Transmembrane</keyword>
<feature type="transmembrane region" description="Helical" evidence="6">
    <location>
        <begin position="183"/>
        <end position="201"/>
    </location>
</feature>
<dbReference type="InterPro" id="IPR019264">
    <property type="entry name" value="DUF2179"/>
</dbReference>
<evidence type="ECO:0000256" key="5">
    <source>
        <dbReference type="ARBA" id="ARBA00023136"/>
    </source>
</evidence>
<dbReference type="PANTHER" id="PTHR33545">
    <property type="entry name" value="UPF0750 MEMBRANE PROTEIN YITT-RELATED"/>
    <property type="match status" value="1"/>
</dbReference>
<dbReference type="Proteomes" id="UP000825483">
    <property type="component" value="Unassembled WGS sequence"/>
</dbReference>
<evidence type="ECO:0000256" key="3">
    <source>
        <dbReference type="ARBA" id="ARBA00022692"/>
    </source>
</evidence>
<accession>A0A9R1C945</accession>
<dbReference type="InterPro" id="IPR003740">
    <property type="entry name" value="YitT"/>
</dbReference>
<dbReference type="PANTHER" id="PTHR33545:SF5">
    <property type="entry name" value="UPF0750 MEMBRANE PROTEIN YITT"/>
    <property type="match status" value="1"/>
</dbReference>
<comment type="subcellular location">
    <subcellularLocation>
        <location evidence="1">Cell membrane</location>
        <topology evidence="1">Multi-pass membrane protein</topology>
    </subcellularLocation>
</comment>
<dbReference type="PIRSF" id="PIRSF006483">
    <property type="entry name" value="Membrane_protein_YitT"/>
    <property type="match status" value="1"/>
</dbReference>
<proteinExistence type="predicted"/>
<keyword evidence="5 6" id="KW-0472">Membrane</keyword>
<protein>
    <submittedName>
        <fullName evidence="8">Transporter</fullName>
    </submittedName>
</protein>
<feature type="transmembrane region" description="Helical" evidence="6">
    <location>
        <begin position="115"/>
        <end position="137"/>
    </location>
</feature>
<dbReference type="Gene3D" id="3.30.70.120">
    <property type="match status" value="1"/>
</dbReference>
<evidence type="ECO:0000256" key="2">
    <source>
        <dbReference type="ARBA" id="ARBA00022475"/>
    </source>
</evidence>
<reference evidence="8" key="1">
    <citation type="journal article" date="2022" name="Int. J. Syst. Evol. Microbiol.">
        <title>Prevotella lacticifex sp. nov., isolated from the rumen of cows.</title>
        <authorList>
            <person name="Shinkai T."/>
            <person name="Ikeyama N."/>
            <person name="Kumagai M."/>
            <person name="Ohmori H."/>
            <person name="Sakamoto M."/>
            <person name="Ohkuma M."/>
            <person name="Mitsumori M."/>
        </authorList>
    </citation>
    <scope>NUCLEOTIDE SEQUENCE</scope>
    <source>
        <strain evidence="8">R5076</strain>
    </source>
</reference>
<dbReference type="AlphaFoldDB" id="A0A9R1C945"/>
<dbReference type="EMBL" id="BPUB01000001">
    <property type="protein sequence ID" value="GJG58348.1"/>
    <property type="molecule type" value="Genomic_DNA"/>
</dbReference>
<dbReference type="CDD" id="cd16380">
    <property type="entry name" value="YitT_C"/>
    <property type="match status" value="1"/>
</dbReference>
<feature type="transmembrane region" description="Helical" evidence="6">
    <location>
        <begin position="16"/>
        <end position="36"/>
    </location>
</feature>
<name>A0A9R1C945_9BACT</name>
<feature type="transmembrane region" description="Helical" evidence="6">
    <location>
        <begin position="42"/>
        <end position="62"/>
    </location>
</feature>
<feature type="transmembrane region" description="Helical" evidence="6">
    <location>
        <begin position="69"/>
        <end position="95"/>
    </location>
</feature>
<organism evidence="8 9">
    <name type="scientific">Prevotella lacticifex</name>
    <dbReference type="NCBI Taxonomy" id="2854755"/>
    <lineage>
        <taxon>Bacteria</taxon>
        <taxon>Pseudomonadati</taxon>
        <taxon>Bacteroidota</taxon>
        <taxon>Bacteroidia</taxon>
        <taxon>Bacteroidales</taxon>
        <taxon>Prevotellaceae</taxon>
        <taxon>Prevotella</taxon>
    </lineage>
</organism>
<dbReference type="Pfam" id="PF02588">
    <property type="entry name" value="YitT_membrane"/>
    <property type="match status" value="1"/>
</dbReference>
<comment type="caution">
    <text evidence="8">The sequence shown here is derived from an EMBL/GenBank/DDBJ whole genome shotgun (WGS) entry which is preliminary data.</text>
</comment>
<evidence type="ECO:0000256" key="1">
    <source>
        <dbReference type="ARBA" id="ARBA00004651"/>
    </source>
</evidence>
<evidence type="ECO:0000259" key="7">
    <source>
        <dbReference type="Pfam" id="PF10035"/>
    </source>
</evidence>